<dbReference type="Gene3D" id="2.160.20.80">
    <property type="entry name" value="E3 ubiquitin-protein ligase SopA"/>
    <property type="match status" value="1"/>
</dbReference>
<dbReference type="HOGENOM" id="CLU_620781_0_0_4"/>
<dbReference type="eggNOG" id="ENOG5031679">
    <property type="taxonomic scope" value="Bacteria"/>
</dbReference>
<dbReference type="RefSeq" id="WP_014005059.1">
    <property type="nucleotide sequence ID" value="NC_015856.1"/>
</dbReference>
<reference evidence="2" key="6">
    <citation type="submission" date="2011-05" db="EMBL/GenBank/DDBJ databases">
        <title>Complete sequence of Collimonas fungivorans Ter331.</title>
        <authorList>
            <person name="Leveau J.H."/>
        </authorList>
    </citation>
    <scope>NUCLEOTIDE SEQUENCE [LARGE SCALE GENOMIC DNA]</scope>
    <source>
        <strain evidence="2">Ter331</strain>
    </source>
</reference>
<accession>G0AIX2</accession>
<evidence type="ECO:0000313" key="1">
    <source>
        <dbReference type="EMBL" id="AEK60905.1"/>
    </source>
</evidence>
<dbReference type="EMBL" id="CP002745">
    <property type="protein sequence ID" value="AEK60905.1"/>
    <property type="molecule type" value="Genomic_DNA"/>
</dbReference>
<dbReference type="AlphaFoldDB" id="G0AIX2"/>
<reference evidence="1 2" key="1">
    <citation type="journal article" date="2004" name="Environ. Microbiol.">
        <title>Phylogeny-function analysis of (meta)genomic libraries: screening for expression of ribosomal RNA genes by large-insert library fluorescent in situ hybridization (LIL-FISH).</title>
        <authorList>
            <person name="Leveau J.H."/>
            <person name="Gerards S."/>
            <person name="de Boer W."/>
            <person name="van Veen J.A."/>
        </authorList>
    </citation>
    <scope>NUCLEOTIDE SEQUENCE [LARGE SCALE GENOMIC DNA]</scope>
    <source>
        <strain evidence="1 2">Ter331</strain>
    </source>
</reference>
<dbReference type="KEGG" id="cfu:CFU_1073"/>
<reference evidence="1 2" key="2">
    <citation type="journal article" date="2006" name="J. Microbiol. Methods">
        <title>Genomic flank-sequencing of plasposon insertion sites for rapid identification of functional genes.</title>
        <authorList>
            <person name="Leveau J.H."/>
            <person name="Gerards S."/>
            <person name="Fritsche K."/>
            <person name="Zondag G."/>
            <person name="van Veen J.A."/>
        </authorList>
    </citation>
    <scope>NUCLEOTIDE SEQUENCE [LARGE SCALE GENOMIC DNA]</scope>
    <source>
        <strain evidence="1 2">Ter331</strain>
    </source>
</reference>
<dbReference type="PROSITE" id="PS51257">
    <property type="entry name" value="PROKAR_LIPOPROTEIN"/>
    <property type="match status" value="1"/>
</dbReference>
<reference evidence="1 2" key="5">
    <citation type="journal article" date="2011" name="ISME J.">
        <title>Dual transcriptional profiling of a bacterial/fungal confrontation: Collimonas fungivorans versus Aspergillus niger.</title>
        <authorList>
            <person name="Mela F."/>
            <person name="Fritsche K."/>
            <person name="de Boer W."/>
            <person name="van Veen J.A."/>
            <person name="de Graaff L.H."/>
            <person name="van den Berg M."/>
            <person name="Leveau J.H."/>
        </authorList>
    </citation>
    <scope>NUCLEOTIDE SEQUENCE [LARGE SCALE GENOMIC DNA]</scope>
    <source>
        <strain evidence="1 2">Ter331</strain>
    </source>
</reference>
<name>G0AIX2_COLFT</name>
<dbReference type="Proteomes" id="UP000008392">
    <property type="component" value="Chromosome"/>
</dbReference>
<reference evidence="1 2" key="3">
    <citation type="journal article" date="2008" name="FEMS Microbiol. Ecol.">
        <title>Identification and characterization of genes underlying chitinolysis in Collimonas fungivorans Ter331.</title>
        <authorList>
            <person name="Fritsche K."/>
            <person name="de Boer W."/>
            <person name="Gerards S."/>
            <person name="van den Berg M."/>
            <person name="van Veen J.A."/>
            <person name="Leveau J.H."/>
        </authorList>
    </citation>
    <scope>NUCLEOTIDE SEQUENCE [LARGE SCALE GENOMIC DNA]</scope>
    <source>
        <strain evidence="1 2">Ter331</strain>
    </source>
</reference>
<sequence>MTTRRRFIYAALAVAVLPILTGCKNMSKQNIRTFGKTFDYLKDPALRQKETGDAQLTVQNAEFSGEKFEGMEWRNIRFINCDFAGAYEIAPRKLIDSKFEDCRFAGILSYGVTENVQFLRCSWNGQSVMYGEKGSKNTLFQECQFAGPDEDRNHWGGVGTDGEAEFVKCKAKWFGLSGQVKLSIRDCEFEDAEIDTDSFGNSGENFLSSAVLIENCKLRGKFEIVSRKLQSLTIRNTVINHLDLSGTAVKDDVLMEGLDAGYINAALSARNFTIRKSTIKGIDNKVFSIGAAGTAQFLADDMVFGRGAVEIGAGRALEEHEWSIAPSNGITAFRNCKLPMLDASWLETMCLQFDKCEIQLADISNCRIGKLQIMTSRISEKIDLTNTRVQEQDLATMFIDKGRKEKLDGTNVKLPK</sequence>
<gene>
    <name evidence="1" type="ordered locus">CFU_1073</name>
</gene>
<proteinExistence type="predicted"/>
<organism evidence="1 2">
    <name type="scientific">Collimonas fungivorans (strain Ter331)</name>
    <dbReference type="NCBI Taxonomy" id="1005048"/>
    <lineage>
        <taxon>Bacteria</taxon>
        <taxon>Pseudomonadati</taxon>
        <taxon>Pseudomonadota</taxon>
        <taxon>Betaproteobacteria</taxon>
        <taxon>Burkholderiales</taxon>
        <taxon>Oxalobacteraceae</taxon>
        <taxon>Collimonas</taxon>
    </lineage>
</organism>
<keyword evidence="2" id="KW-1185">Reference proteome</keyword>
<evidence type="ECO:0000313" key="2">
    <source>
        <dbReference type="Proteomes" id="UP000008392"/>
    </source>
</evidence>
<protein>
    <submittedName>
        <fullName evidence="1">Uncharacterized protein</fullName>
    </submittedName>
</protein>
<reference evidence="1 2" key="4">
    <citation type="journal article" date="2010" name="Environ. Microbiol.">
        <title>The bacterial genus Collimonas: mycophagy, weathering and other adaptive solutions to life in oligotrophic soil environments.</title>
        <authorList>
            <person name="Leveau J.H."/>
            <person name="Uroz S."/>
            <person name="de Boer W."/>
        </authorList>
    </citation>
    <scope>NUCLEOTIDE SEQUENCE [LARGE SCALE GENOMIC DNA]</scope>
    <source>
        <strain evidence="1 2">Ter331</strain>
    </source>
</reference>
<dbReference type="STRING" id="1005048.CFU_1073"/>